<dbReference type="PROSITE" id="PS50888">
    <property type="entry name" value="BHLH"/>
    <property type="match status" value="1"/>
</dbReference>
<gene>
    <name evidence="2" type="ORF">GPUH_LOCUS1737</name>
</gene>
<evidence type="ECO:0000313" key="4">
    <source>
        <dbReference type="WBParaSite" id="GPUH_0000174101-mRNA-1"/>
    </source>
</evidence>
<dbReference type="InterPro" id="IPR036638">
    <property type="entry name" value="HLH_DNA-bd_sf"/>
</dbReference>
<dbReference type="InterPro" id="IPR011598">
    <property type="entry name" value="bHLH_dom"/>
</dbReference>
<reference evidence="2 3" key="2">
    <citation type="submission" date="2018-11" db="EMBL/GenBank/DDBJ databases">
        <authorList>
            <consortium name="Pathogen Informatics"/>
        </authorList>
    </citation>
    <scope>NUCLEOTIDE SEQUENCE [LARGE SCALE GENOMIC DNA]</scope>
</reference>
<organism evidence="4">
    <name type="scientific">Gongylonema pulchrum</name>
    <dbReference type="NCBI Taxonomy" id="637853"/>
    <lineage>
        <taxon>Eukaryota</taxon>
        <taxon>Metazoa</taxon>
        <taxon>Ecdysozoa</taxon>
        <taxon>Nematoda</taxon>
        <taxon>Chromadorea</taxon>
        <taxon>Rhabditida</taxon>
        <taxon>Spirurina</taxon>
        <taxon>Spiruromorpha</taxon>
        <taxon>Spiruroidea</taxon>
        <taxon>Gongylonematidae</taxon>
        <taxon>Gongylonema</taxon>
    </lineage>
</organism>
<evidence type="ECO:0000313" key="3">
    <source>
        <dbReference type="Proteomes" id="UP000271098"/>
    </source>
</evidence>
<dbReference type="WBParaSite" id="GPUH_0000174101-mRNA-1">
    <property type="protein sequence ID" value="GPUH_0000174101-mRNA-1"/>
    <property type="gene ID" value="GPUH_0000174101"/>
</dbReference>
<dbReference type="Gene3D" id="4.10.280.10">
    <property type="entry name" value="Helix-loop-helix DNA-binding domain"/>
    <property type="match status" value="1"/>
</dbReference>
<dbReference type="EMBL" id="UYRT01002237">
    <property type="protein sequence ID" value="VDK30820.1"/>
    <property type="molecule type" value="Genomic_DNA"/>
</dbReference>
<accession>A0A183CZ46</accession>
<evidence type="ECO:0000313" key="2">
    <source>
        <dbReference type="EMBL" id="VDK30820.1"/>
    </source>
</evidence>
<dbReference type="Proteomes" id="UP000271098">
    <property type="component" value="Unassembled WGS sequence"/>
</dbReference>
<dbReference type="OrthoDB" id="6085656at2759"/>
<reference evidence="4" key="1">
    <citation type="submission" date="2016-06" db="UniProtKB">
        <authorList>
            <consortium name="WormBaseParasite"/>
        </authorList>
    </citation>
    <scope>IDENTIFICATION</scope>
</reference>
<feature type="domain" description="BHLH" evidence="1">
    <location>
        <begin position="1"/>
        <end position="39"/>
    </location>
</feature>
<protein>
    <submittedName>
        <fullName evidence="4">BHLH domain-containing protein</fullName>
    </submittedName>
</protein>
<evidence type="ECO:0000259" key="1">
    <source>
        <dbReference type="PROSITE" id="PS50888"/>
    </source>
</evidence>
<dbReference type="GO" id="GO:0046983">
    <property type="term" value="F:protein dimerization activity"/>
    <property type="evidence" value="ECO:0007669"/>
    <property type="project" value="InterPro"/>
</dbReference>
<sequence length="114" mass="12919">MNYSIEQLKMFLLTHQPNMDSKLEKIDIMNMTIQHLKNNGNEQSKEAEKVAYLGFKHGFEAAQRATAEFLYKSLDSSVSAPLVATVNATLASRFDQAHASFEWLRFVYSKGQNG</sequence>
<dbReference type="AlphaFoldDB" id="A0A183CZ46"/>
<proteinExistence type="predicted"/>
<keyword evidence="3" id="KW-1185">Reference proteome</keyword>
<name>A0A183CZ46_9BILA</name>